<feature type="compositionally biased region" description="Pro residues" evidence="1">
    <location>
        <begin position="18"/>
        <end position="27"/>
    </location>
</feature>
<proteinExistence type="predicted"/>
<evidence type="ECO:0000313" key="3">
    <source>
        <dbReference type="Proteomes" id="UP001293593"/>
    </source>
</evidence>
<dbReference type="EMBL" id="JAWXYG010000006">
    <property type="protein sequence ID" value="KAK4269592.1"/>
    <property type="molecule type" value="Genomic_DNA"/>
</dbReference>
<evidence type="ECO:0000256" key="1">
    <source>
        <dbReference type="SAM" id="MobiDB-lite"/>
    </source>
</evidence>
<sequence length="131" mass="14562">MLLLLNNTMNPNYDSPTSSPPTPPSPIPVSFGPGNRRYSFSASSTPSPPFSPAPSSQASLEEDKVPLLQQDQPTTTTTNLPSVFSLDSQKSQELETKTTCLQELLEWFVQRCCCCCIRFFEFPNRNIINSQ</sequence>
<dbReference type="Proteomes" id="UP001293593">
    <property type="component" value="Unassembled WGS sequence"/>
</dbReference>
<feature type="region of interest" description="Disordered" evidence="1">
    <location>
        <begin position="1"/>
        <end position="82"/>
    </location>
</feature>
<feature type="compositionally biased region" description="Low complexity" evidence="1">
    <location>
        <begin position="66"/>
        <end position="81"/>
    </location>
</feature>
<feature type="compositionally biased region" description="Low complexity" evidence="1">
    <location>
        <begin position="1"/>
        <end position="17"/>
    </location>
</feature>
<evidence type="ECO:0000313" key="2">
    <source>
        <dbReference type="EMBL" id="KAK4269592.1"/>
    </source>
</evidence>
<organism evidence="2 3">
    <name type="scientific">Acacia crassicarpa</name>
    <name type="common">northern wattle</name>
    <dbReference type="NCBI Taxonomy" id="499986"/>
    <lineage>
        <taxon>Eukaryota</taxon>
        <taxon>Viridiplantae</taxon>
        <taxon>Streptophyta</taxon>
        <taxon>Embryophyta</taxon>
        <taxon>Tracheophyta</taxon>
        <taxon>Spermatophyta</taxon>
        <taxon>Magnoliopsida</taxon>
        <taxon>eudicotyledons</taxon>
        <taxon>Gunneridae</taxon>
        <taxon>Pentapetalae</taxon>
        <taxon>rosids</taxon>
        <taxon>fabids</taxon>
        <taxon>Fabales</taxon>
        <taxon>Fabaceae</taxon>
        <taxon>Caesalpinioideae</taxon>
        <taxon>mimosoid clade</taxon>
        <taxon>Acacieae</taxon>
        <taxon>Acacia</taxon>
    </lineage>
</organism>
<dbReference type="AlphaFoldDB" id="A0AAE1JFJ9"/>
<comment type="caution">
    <text evidence="2">The sequence shown here is derived from an EMBL/GenBank/DDBJ whole genome shotgun (WGS) entry which is preliminary data.</text>
</comment>
<name>A0AAE1JFJ9_9FABA</name>
<protein>
    <submittedName>
        <fullName evidence="2">Uncharacterized protein</fullName>
    </submittedName>
</protein>
<accession>A0AAE1JFJ9</accession>
<reference evidence="2" key="1">
    <citation type="submission" date="2023-10" db="EMBL/GenBank/DDBJ databases">
        <title>Chromosome-level genome of the transformable northern wattle, Acacia crassicarpa.</title>
        <authorList>
            <person name="Massaro I."/>
            <person name="Sinha N.R."/>
            <person name="Poethig S."/>
            <person name="Leichty A.R."/>
        </authorList>
    </citation>
    <scope>NUCLEOTIDE SEQUENCE</scope>
    <source>
        <strain evidence="2">Acra3RX</strain>
        <tissue evidence="2">Leaf</tissue>
    </source>
</reference>
<keyword evidence="3" id="KW-1185">Reference proteome</keyword>
<gene>
    <name evidence="2" type="ORF">QN277_022729</name>
</gene>